<dbReference type="EMBL" id="UOEE01000143">
    <property type="protein sequence ID" value="VAV92390.1"/>
    <property type="molecule type" value="Genomic_DNA"/>
</dbReference>
<evidence type="ECO:0008006" key="2">
    <source>
        <dbReference type="Google" id="ProtNLM"/>
    </source>
</evidence>
<accession>A0A3B0RH83</accession>
<evidence type="ECO:0000313" key="1">
    <source>
        <dbReference type="EMBL" id="VAV92390.1"/>
    </source>
</evidence>
<organism evidence="1">
    <name type="scientific">hydrothermal vent metagenome</name>
    <dbReference type="NCBI Taxonomy" id="652676"/>
    <lineage>
        <taxon>unclassified sequences</taxon>
        <taxon>metagenomes</taxon>
        <taxon>ecological metagenomes</taxon>
    </lineage>
</organism>
<sequence length="243" mass="25092">MGLASDISRRSALAVLLGLPLAACETIDPSILGAVLGSSQLSQSEAAQGIRAALSNGVLSALGIVGRSGGFLNDGAIRIPLPAKLQSAQQIMASVGASGMLDQLETRLNRGAEKAAPVAKSIFMDAVADVSISDAIGIVRGPNNAATSYLQNKTTPALTQLFTPIMRDSLSGTGALQALDNISNKLDTIPFASQLAGETKGNLVSHGVKYGLNGVFYYIGKEEAAIRANPAKRSSEILRRVFG</sequence>
<gene>
    <name evidence="1" type="ORF">MNBD_ALPHA06-1079</name>
</gene>
<name>A0A3B0RH83_9ZZZZ</name>
<dbReference type="Pfam" id="PF13852">
    <property type="entry name" value="DUF4197"/>
    <property type="match status" value="1"/>
</dbReference>
<dbReference type="InterPro" id="IPR025245">
    <property type="entry name" value="DUF4197"/>
</dbReference>
<proteinExistence type="predicted"/>
<dbReference type="AlphaFoldDB" id="A0A3B0RH83"/>
<protein>
    <recommendedName>
        <fullName evidence="2">DUF4197 domain-containing protein</fullName>
    </recommendedName>
</protein>
<reference evidence="1" key="1">
    <citation type="submission" date="2018-06" db="EMBL/GenBank/DDBJ databases">
        <authorList>
            <person name="Zhirakovskaya E."/>
        </authorList>
    </citation>
    <scope>NUCLEOTIDE SEQUENCE</scope>
</reference>